<dbReference type="InterPro" id="IPR003661">
    <property type="entry name" value="HisK_dim/P_dom"/>
</dbReference>
<keyword evidence="11" id="KW-1133">Transmembrane helix</keyword>
<evidence type="ECO:0000313" key="14">
    <source>
        <dbReference type="EMBL" id="TQV87344.1"/>
    </source>
</evidence>
<dbReference type="PROSITE" id="PS50885">
    <property type="entry name" value="HAMP"/>
    <property type="match status" value="1"/>
</dbReference>
<dbReference type="InterPro" id="IPR003594">
    <property type="entry name" value="HATPase_dom"/>
</dbReference>
<evidence type="ECO:0000256" key="6">
    <source>
        <dbReference type="ARBA" id="ARBA00022679"/>
    </source>
</evidence>
<dbReference type="PROSITE" id="PS50109">
    <property type="entry name" value="HIS_KIN"/>
    <property type="match status" value="1"/>
</dbReference>
<evidence type="ECO:0000256" key="3">
    <source>
        <dbReference type="ARBA" id="ARBA00012438"/>
    </source>
</evidence>
<keyword evidence="10" id="KW-0175">Coiled coil</keyword>
<feature type="transmembrane region" description="Helical" evidence="11">
    <location>
        <begin position="7"/>
        <end position="26"/>
    </location>
</feature>
<accession>A0A545UCZ8</accession>
<dbReference type="Gene3D" id="6.10.340.10">
    <property type="match status" value="1"/>
</dbReference>
<dbReference type="Gene3D" id="1.10.287.130">
    <property type="match status" value="1"/>
</dbReference>
<protein>
    <recommendedName>
        <fullName evidence="3">histidine kinase</fullName>
        <ecNumber evidence="3">2.7.13.3</ecNumber>
    </recommendedName>
</protein>
<evidence type="ECO:0000313" key="15">
    <source>
        <dbReference type="Proteomes" id="UP000315439"/>
    </source>
</evidence>
<keyword evidence="5" id="KW-0597">Phosphoprotein</keyword>
<feature type="domain" description="Histidine kinase" evidence="12">
    <location>
        <begin position="226"/>
        <end position="433"/>
    </location>
</feature>
<dbReference type="GO" id="GO:0000155">
    <property type="term" value="F:phosphorelay sensor kinase activity"/>
    <property type="evidence" value="ECO:0007669"/>
    <property type="project" value="InterPro"/>
</dbReference>
<comment type="caution">
    <text evidence="14">The sequence shown here is derived from an EMBL/GenBank/DDBJ whole genome shotgun (WGS) entry which is preliminary data.</text>
</comment>
<dbReference type="SMART" id="SM00387">
    <property type="entry name" value="HATPase_c"/>
    <property type="match status" value="1"/>
</dbReference>
<keyword evidence="11" id="KW-0472">Membrane</keyword>
<dbReference type="EMBL" id="VIKS01000008">
    <property type="protein sequence ID" value="TQV87344.1"/>
    <property type="molecule type" value="Genomic_DNA"/>
</dbReference>
<dbReference type="SMART" id="SM00304">
    <property type="entry name" value="HAMP"/>
    <property type="match status" value="1"/>
</dbReference>
<evidence type="ECO:0000256" key="11">
    <source>
        <dbReference type="SAM" id="Phobius"/>
    </source>
</evidence>
<dbReference type="InterPro" id="IPR003660">
    <property type="entry name" value="HAMP_dom"/>
</dbReference>
<dbReference type="CDD" id="cd06225">
    <property type="entry name" value="HAMP"/>
    <property type="match status" value="1"/>
</dbReference>
<dbReference type="CDD" id="cd00082">
    <property type="entry name" value="HisKA"/>
    <property type="match status" value="1"/>
</dbReference>
<evidence type="ECO:0000256" key="5">
    <source>
        <dbReference type="ARBA" id="ARBA00022553"/>
    </source>
</evidence>
<keyword evidence="7" id="KW-0547">Nucleotide-binding</keyword>
<dbReference type="GO" id="GO:0005524">
    <property type="term" value="F:ATP binding"/>
    <property type="evidence" value="ECO:0007669"/>
    <property type="project" value="UniProtKB-KW"/>
</dbReference>
<dbReference type="PANTHER" id="PTHR44936:SF10">
    <property type="entry name" value="SENSOR PROTEIN RSTB"/>
    <property type="match status" value="1"/>
</dbReference>
<evidence type="ECO:0000256" key="4">
    <source>
        <dbReference type="ARBA" id="ARBA00022475"/>
    </source>
</evidence>
<keyword evidence="4" id="KW-1003">Cell membrane</keyword>
<name>A0A545UCZ8_9GAMM</name>
<comment type="catalytic activity">
    <reaction evidence="1">
        <text>ATP + protein L-histidine = ADP + protein N-phospho-L-histidine.</text>
        <dbReference type="EC" id="2.7.13.3"/>
    </reaction>
</comment>
<organism evidence="14 15">
    <name type="scientific">Aliikangiella coralliicola</name>
    <dbReference type="NCBI Taxonomy" id="2592383"/>
    <lineage>
        <taxon>Bacteria</taxon>
        <taxon>Pseudomonadati</taxon>
        <taxon>Pseudomonadota</taxon>
        <taxon>Gammaproteobacteria</taxon>
        <taxon>Oceanospirillales</taxon>
        <taxon>Pleioneaceae</taxon>
        <taxon>Aliikangiella</taxon>
    </lineage>
</organism>
<proteinExistence type="predicted"/>
<sequence>MSFRNLSLIFITVLLTSILLLQWWSITRFTENVSRQIGESAFEVSRSTAETLIFDQPKIEFHSFAVTMTEGRLTRQALEQLLPRVKQDVTIELINEQKDDFILLNADGSDYQIPIPRTGIHQSLEDFSNNVLYSTVSFLAFGILLAIYFTSKLASPLKRLQDASVKIGEGNLGVQIEKDTQWHSTEIDTTVDSFNRMSTQIQQLQQQNETLQNKAHLAELAEIARGLAHTIRNPLNTLNLAIDQLSTIDNQEEQQKLSKIAKHQITRIDKWVRSLMDVMGNDTDLVAPVNLEQSIHSVIQDIKLSTDKNVAIDFQSNAEQAQLSIIESEFKSLMQSVITNAVEASPEGTKVAINLTPNESGYQIKITDQGPGFSKQVLDKLFTPHNTNKTYGAGMGLFLAERVIRHKYHGKIMINNNLNDKGANVIIWINNRG</sequence>
<dbReference type="Gene3D" id="3.30.565.10">
    <property type="entry name" value="Histidine kinase-like ATPase, C-terminal domain"/>
    <property type="match status" value="1"/>
</dbReference>
<dbReference type="InterPro" id="IPR036097">
    <property type="entry name" value="HisK_dim/P_sf"/>
</dbReference>
<evidence type="ECO:0000256" key="1">
    <source>
        <dbReference type="ARBA" id="ARBA00000085"/>
    </source>
</evidence>
<dbReference type="Pfam" id="PF00512">
    <property type="entry name" value="HisKA"/>
    <property type="match status" value="1"/>
</dbReference>
<feature type="transmembrane region" description="Helical" evidence="11">
    <location>
        <begin position="131"/>
        <end position="150"/>
    </location>
</feature>
<dbReference type="InterPro" id="IPR036890">
    <property type="entry name" value="HATPase_C_sf"/>
</dbReference>
<keyword evidence="8 14" id="KW-0418">Kinase</keyword>
<dbReference type="InterPro" id="IPR050980">
    <property type="entry name" value="2C_sensor_his_kinase"/>
</dbReference>
<dbReference type="Pfam" id="PF02518">
    <property type="entry name" value="HATPase_c"/>
    <property type="match status" value="1"/>
</dbReference>
<feature type="domain" description="HAMP" evidence="13">
    <location>
        <begin position="151"/>
        <end position="206"/>
    </location>
</feature>
<reference evidence="14 15" key="1">
    <citation type="submission" date="2019-07" db="EMBL/GenBank/DDBJ databases">
        <title>Draft genome for Aliikangiella sp. M105.</title>
        <authorList>
            <person name="Wang G."/>
        </authorList>
    </citation>
    <scope>NUCLEOTIDE SEQUENCE [LARGE SCALE GENOMIC DNA]</scope>
    <source>
        <strain evidence="14 15">M105</strain>
    </source>
</reference>
<evidence type="ECO:0000259" key="12">
    <source>
        <dbReference type="PROSITE" id="PS50109"/>
    </source>
</evidence>
<evidence type="ECO:0000256" key="10">
    <source>
        <dbReference type="SAM" id="Coils"/>
    </source>
</evidence>
<evidence type="ECO:0000256" key="7">
    <source>
        <dbReference type="ARBA" id="ARBA00022741"/>
    </source>
</evidence>
<dbReference type="SUPFAM" id="SSF55874">
    <property type="entry name" value="ATPase domain of HSP90 chaperone/DNA topoisomerase II/histidine kinase"/>
    <property type="match status" value="1"/>
</dbReference>
<keyword evidence="15" id="KW-1185">Reference proteome</keyword>
<feature type="coiled-coil region" evidence="10">
    <location>
        <begin position="194"/>
        <end position="221"/>
    </location>
</feature>
<evidence type="ECO:0000259" key="13">
    <source>
        <dbReference type="PROSITE" id="PS50885"/>
    </source>
</evidence>
<keyword evidence="11" id="KW-0812">Transmembrane</keyword>
<dbReference type="Pfam" id="PF00672">
    <property type="entry name" value="HAMP"/>
    <property type="match status" value="1"/>
</dbReference>
<dbReference type="AlphaFoldDB" id="A0A545UCZ8"/>
<evidence type="ECO:0000256" key="8">
    <source>
        <dbReference type="ARBA" id="ARBA00022777"/>
    </source>
</evidence>
<dbReference type="EC" id="2.7.13.3" evidence="3"/>
<dbReference type="OrthoDB" id="1931120at2"/>
<dbReference type="GO" id="GO:0005886">
    <property type="term" value="C:plasma membrane"/>
    <property type="evidence" value="ECO:0007669"/>
    <property type="project" value="UniProtKB-SubCell"/>
</dbReference>
<gene>
    <name evidence="14" type="ORF">FLL46_12910</name>
</gene>
<comment type="subcellular location">
    <subcellularLocation>
        <location evidence="2">Cell membrane</location>
        <topology evidence="2">Multi-pass membrane protein</topology>
    </subcellularLocation>
</comment>
<keyword evidence="9" id="KW-0067">ATP-binding</keyword>
<keyword evidence="6" id="KW-0808">Transferase</keyword>
<dbReference type="PANTHER" id="PTHR44936">
    <property type="entry name" value="SENSOR PROTEIN CREC"/>
    <property type="match status" value="1"/>
</dbReference>
<dbReference type="Proteomes" id="UP000315439">
    <property type="component" value="Unassembled WGS sequence"/>
</dbReference>
<evidence type="ECO:0000256" key="2">
    <source>
        <dbReference type="ARBA" id="ARBA00004651"/>
    </source>
</evidence>
<dbReference type="SUPFAM" id="SSF47384">
    <property type="entry name" value="Homodimeric domain of signal transducing histidine kinase"/>
    <property type="match status" value="1"/>
</dbReference>
<dbReference type="InterPro" id="IPR005467">
    <property type="entry name" value="His_kinase_dom"/>
</dbReference>
<dbReference type="RefSeq" id="WP_142893990.1">
    <property type="nucleotide sequence ID" value="NZ_ML660164.1"/>
</dbReference>
<evidence type="ECO:0000256" key="9">
    <source>
        <dbReference type="ARBA" id="ARBA00022840"/>
    </source>
</evidence>